<dbReference type="HOGENOM" id="CLU_2293727_0_0_1"/>
<dbReference type="EMBL" id="KK208924">
    <property type="protein sequence ID" value="EZF69819.1"/>
    <property type="molecule type" value="Genomic_DNA"/>
</dbReference>
<protein>
    <submittedName>
        <fullName evidence="2">Uncharacterized protein</fullName>
    </submittedName>
</protein>
<organism evidence="2 3">
    <name type="scientific">Trichophyton soudanense CBS 452.61</name>
    <dbReference type="NCBI Taxonomy" id="1215331"/>
    <lineage>
        <taxon>Eukaryota</taxon>
        <taxon>Fungi</taxon>
        <taxon>Dikarya</taxon>
        <taxon>Ascomycota</taxon>
        <taxon>Pezizomycotina</taxon>
        <taxon>Eurotiomycetes</taxon>
        <taxon>Eurotiomycetidae</taxon>
        <taxon>Onygenales</taxon>
        <taxon>Arthrodermataceae</taxon>
        <taxon>Trichophyton</taxon>
    </lineage>
</organism>
<feature type="region of interest" description="Disordered" evidence="1">
    <location>
        <begin position="46"/>
        <end position="65"/>
    </location>
</feature>
<keyword evidence="3" id="KW-1185">Reference proteome</keyword>
<gene>
    <name evidence="2" type="ORF">H105_07811</name>
</gene>
<reference evidence="2 3" key="1">
    <citation type="submission" date="2014-02" db="EMBL/GenBank/DDBJ databases">
        <title>The Genome Sequence of Trichophyton rubrum (morphotype soudanense) CBS 452.61.</title>
        <authorList>
            <consortium name="The Broad Institute Genomics Platform"/>
            <person name="Cuomo C.A."/>
            <person name="White T.C."/>
            <person name="Graser Y."/>
            <person name="Martinez-Rossi N."/>
            <person name="Heitman J."/>
            <person name="Young S.K."/>
            <person name="Zeng Q."/>
            <person name="Gargeya S."/>
            <person name="Abouelleil A."/>
            <person name="Alvarado L."/>
            <person name="Chapman S.B."/>
            <person name="Gainer-Dewar J."/>
            <person name="Goldberg J."/>
            <person name="Griggs A."/>
            <person name="Gujja S."/>
            <person name="Hansen M."/>
            <person name="Howarth C."/>
            <person name="Imamovic A."/>
            <person name="Larimer J."/>
            <person name="Martinez D."/>
            <person name="Murphy C."/>
            <person name="Pearson M.D."/>
            <person name="Persinoti G."/>
            <person name="Poon T."/>
            <person name="Priest M."/>
            <person name="Roberts A.D."/>
            <person name="Saif S."/>
            <person name="Shea T.D."/>
            <person name="Sykes S.N."/>
            <person name="Wortman J."/>
            <person name="Nusbaum C."/>
            <person name="Birren B."/>
        </authorList>
    </citation>
    <scope>NUCLEOTIDE SEQUENCE [LARGE SCALE GENOMIC DNA]</scope>
    <source>
        <strain evidence="2 3">CBS 452.61</strain>
    </source>
</reference>
<evidence type="ECO:0000313" key="2">
    <source>
        <dbReference type="EMBL" id="EZF69819.1"/>
    </source>
</evidence>
<evidence type="ECO:0000256" key="1">
    <source>
        <dbReference type="SAM" id="MobiDB-lite"/>
    </source>
</evidence>
<proteinExistence type="predicted"/>
<accession>A0A022XH65</accession>
<name>A0A022XH65_TRISD</name>
<evidence type="ECO:0000313" key="3">
    <source>
        <dbReference type="Proteomes" id="UP000023623"/>
    </source>
</evidence>
<sequence length="101" mass="11412">MGRSSRRIQCPYVFFVTTIFLRDSDTCGEVTASCYPWPRKPENVSKIVDGSKYGTKGNTKMSEEHSHRDGWRQCWWAQGQIVRDCVGAGNGRDELGPKPVT</sequence>
<dbReference type="Proteomes" id="UP000023623">
    <property type="component" value="Unassembled WGS sequence"/>
</dbReference>
<dbReference type="AlphaFoldDB" id="A0A022XH65"/>